<dbReference type="EMBL" id="FZQA01000010">
    <property type="protein sequence ID" value="SNT75878.1"/>
    <property type="molecule type" value="Genomic_DNA"/>
</dbReference>
<evidence type="ECO:0000313" key="3">
    <source>
        <dbReference type="Proteomes" id="UP000198346"/>
    </source>
</evidence>
<organism evidence="2 3">
    <name type="scientific">Amphiplicatus metriothermophilus</name>
    <dbReference type="NCBI Taxonomy" id="1519374"/>
    <lineage>
        <taxon>Bacteria</taxon>
        <taxon>Pseudomonadati</taxon>
        <taxon>Pseudomonadota</taxon>
        <taxon>Alphaproteobacteria</taxon>
        <taxon>Parvularculales</taxon>
        <taxon>Parvularculaceae</taxon>
        <taxon>Amphiplicatus</taxon>
    </lineage>
</organism>
<dbReference type="Proteomes" id="UP000198346">
    <property type="component" value="Unassembled WGS sequence"/>
</dbReference>
<dbReference type="CDD" id="cd10144">
    <property type="entry name" value="Peptidase_S74_CIMCD"/>
    <property type="match status" value="1"/>
</dbReference>
<reference evidence="2 3" key="1">
    <citation type="submission" date="2017-07" db="EMBL/GenBank/DDBJ databases">
        <authorList>
            <person name="Sun Z.S."/>
            <person name="Albrecht U."/>
            <person name="Echele G."/>
            <person name="Lee C.C."/>
        </authorList>
    </citation>
    <scope>NUCLEOTIDE SEQUENCE [LARGE SCALE GENOMIC DNA]</scope>
    <source>
        <strain evidence="2 3">CGMCC 1.12710</strain>
    </source>
</reference>
<dbReference type="OrthoDB" id="564699at2"/>
<dbReference type="Pfam" id="PF10983">
    <property type="entry name" value="DUF2793"/>
    <property type="match status" value="1"/>
</dbReference>
<dbReference type="AlphaFoldDB" id="A0A239Q0K8"/>
<accession>A0A239Q0K8</accession>
<dbReference type="RefSeq" id="WP_089413374.1">
    <property type="nucleotide sequence ID" value="NZ_FZQA01000010.1"/>
</dbReference>
<dbReference type="InterPro" id="IPR036388">
    <property type="entry name" value="WH-like_DNA-bd_sf"/>
</dbReference>
<sequence length="497" mass="51809">MEFSPNLSLSYLQAAQAQKHVTVNETFRRLDALVQLTVESRTTAAQPASPADGDAWILPANPSGADWAAMSEGHIAAWQDGAWVEIAPPVGWRAWVKDDEALVVKTAAGWKTVASDDPAFDTLGVNTTADATNRLAVKADAALFSHDDVTPGTGDMQVKLNKAAAGGTASFLFQTGFSGRAEFGLVGDDAFRLKVSPDGSSWTDALVVDKDDGFVGIALGSIGTPENAFHVAGDANSPGGELRLLFDTYNAGNSQAGRADFRKAGSSTKGGHGATANGENLGNFTFLGDDGTGFTNGAFFGAIQEGAAGTYTPAAIRFATSDGTNNWTERLRLQADGALRPTPDNTHTLGTASFRWSEVFAATGTINTSDAREKDVIGPPSAAEKRAARRVLGAIVKYRWLDALAAKGETARIHFGVTAQAVQAAFAAEGLDAGRYGLFCEDPVMEAVEEPAGTPDGIPCATTRPSGRSRLGVRYEELFAFVLAALADPDAGAGGLS</sequence>
<name>A0A239Q0K8_9PROT</name>
<dbReference type="PROSITE" id="PS51688">
    <property type="entry name" value="ICA"/>
    <property type="match status" value="1"/>
</dbReference>
<proteinExistence type="predicted"/>
<dbReference type="InterPro" id="IPR021251">
    <property type="entry name" value="DUF2793"/>
</dbReference>
<gene>
    <name evidence="2" type="ORF">SAMN06297382_2950</name>
</gene>
<dbReference type="Gene3D" id="4.10.1090.10">
    <property type="entry name" value="Endosialidase, domain 4"/>
    <property type="match status" value="1"/>
</dbReference>
<evidence type="ECO:0000313" key="2">
    <source>
        <dbReference type="EMBL" id="SNT75878.1"/>
    </source>
</evidence>
<dbReference type="InterPro" id="IPR044914">
    <property type="entry name" value="Endosialidase_C_dom_sf"/>
</dbReference>
<dbReference type="Gene3D" id="1.10.10.10">
    <property type="entry name" value="Winged helix-like DNA-binding domain superfamily/Winged helix DNA-binding domain"/>
    <property type="match status" value="1"/>
</dbReference>
<feature type="domain" description="Peptidase S74" evidence="1">
    <location>
        <begin position="369"/>
        <end position="497"/>
    </location>
</feature>
<keyword evidence="3" id="KW-1185">Reference proteome</keyword>
<evidence type="ECO:0000259" key="1">
    <source>
        <dbReference type="PROSITE" id="PS51688"/>
    </source>
</evidence>
<protein>
    <submittedName>
        <fullName evidence="2">Chaperone of endosialidase</fullName>
    </submittedName>
</protein>
<dbReference type="InterPro" id="IPR030392">
    <property type="entry name" value="S74_ICA"/>
</dbReference>
<dbReference type="Pfam" id="PF13884">
    <property type="entry name" value="Peptidase_S74"/>
    <property type="match status" value="1"/>
</dbReference>